<evidence type="ECO:0000313" key="2">
    <source>
        <dbReference type="Proteomes" id="UP000527355"/>
    </source>
</evidence>
<keyword evidence="2" id="KW-1185">Reference proteome</keyword>
<protein>
    <submittedName>
        <fullName evidence="1">Uncharacterized protein</fullName>
    </submittedName>
</protein>
<comment type="caution">
    <text evidence="1">The sequence shown here is derived from an EMBL/GenBank/DDBJ whole genome shotgun (WGS) entry which is preliminary data.</text>
</comment>
<organism evidence="1 2">
    <name type="scientific">Myotis myotis</name>
    <name type="common">Greater mouse-eared bat</name>
    <name type="synonym">Vespertilio myotis</name>
    <dbReference type="NCBI Taxonomy" id="51298"/>
    <lineage>
        <taxon>Eukaryota</taxon>
        <taxon>Metazoa</taxon>
        <taxon>Chordata</taxon>
        <taxon>Craniata</taxon>
        <taxon>Vertebrata</taxon>
        <taxon>Euteleostomi</taxon>
        <taxon>Mammalia</taxon>
        <taxon>Eutheria</taxon>
        <taxon>Laurasiatheria</taxon>
        <taxon>Chiroptera</taxon>
        <taxon>Yangochiroptera</taxon>
        <taxon>Vespertilionidae</taxon>
        <taxon>Myotis</taxon>
    </lineage>
</organism>
<reference evidence="1 2" key="1">
    <citation type="journal article" date="2020" name="Nature">
        <title>Six reference-quality genomes reveal evolution of bat adaptations.</title>
        <authorList>
            <person name="Jebb D."/>
            <person name="Huang Z."/>
            <person name="Pippel M."/>
            <person name="Hughes G.M."/>
            <person name="Lavrichenko K."/>
            <person name="Devanna P."/>
            <person name="Winkler S."/>
            <person name="Jermiin L.S."/>
            <person name="Skirmuntt E.C."/>
            <person name="Katzourakis A."/>
            <person name="Burkitt-Gray L."/>
            <person name="Ray D.A."/>
            <person name="Sullivan K.A.M."/>
            <person name="Roscito J.G."/>
            <person name="Kirilenko B.M."/>
            <person name="Davalos L.M."/>
            <person name="Corthals A.P."/>
            <person name="Power M.L."/>
            <person name="Jones G."/>
            <person name="Ransome R.D."/>
            <person name="Dechmann D.K.N."/>
            <person name="Locatelli A.G."/>
            <person name="Puechmaille S.J."/>
            <person name="Fedrigo O."/>
            <person name="Jarvis E.D."/>
            <person name="Hiller M."/>
            <person name="Vernes S.C."/>
            <person name="Myers E.W."/>
            <person name="Teeling E.C."/>
        </authorList>
    </citation>
    <scope>NUCLEOTIDE SEQUENCE [LARGE SCALE GENOMIC DNA]</scope>
    <source>
        <strain evidence="1">MMyoMyo1</strain>
        <tissue evidence="1">Flight muscle</tissue>
    </source>
</reference>
<evidence type="ECO:0000313" key="1">
    <source>
        <dbReference type="EMBL" id="KAF6290913.1"/>
    </source>
</evidence>
<dbReference type="AlphaFoldDB" id="A0A7J7SRQ7"/>
<sequence length="137" mass="14886">MPDNPVTPCMCLGPAKPPSAGSLSKFMCWPFKWNTWVSSNLLITQPQSPLVFTAHSCRDISYQLWNPGLGVCCGAGTPCSSRMASTEMMPLLIKNTAHMGIRPARSAPPPLLPVSVCFLLYFPSYRTSFSQLSGSSE</sequence>
<gene>
    <name evidence="1" type="ORF">mMyoMyo1_009307</name>
</gene>
<dbReference type="EMBL" id="JABWUV010000018">
    <property type="protein sequence ID" value="KAF6290913.1"/>
    <property type="molecule type" value="Genomic_DNA"/>
</dbReference>
<name>A0A7J7SRQ7_MYOMY</name>
<proteinExistence type="predicted"/>
<accession>A0A7J7SRQ7</accession>
<dbReference type="Proteomes" id="UP000527355">
    <property type="component" value="Unassembled WGS sequence"/>
</dbReference>